<evidence type="ECO:0000313" key="1">
    <source>
        <dbReference type="EMBL" id="SVB79293.1"/>
    </source>
</evidence>
<sequence length="38" mass="4260">MYGIFNLAWDKQIGNYRRVAGCGRMRGRENGLSSLGPD</sequence>
<protein>
    <submittedName>
        <fullName evidence="1">Uncharacterized protein</fullName>
    </submittedName>
</protein>
<reference evidence="1" key="1">
    <citation type="submission" date="2018-05" db="EMBL/GenBank/DDBJ databases">
        <authorList>
            <person name="Lanie J.A."/>
            <person name="Ng W.-L."/>
            <person name="Kazmierczak K.M."/>
            <person name="Andrzejewski T.M."/>
            <person name="Davidsen T.M."/>
            <person name="Wayne K.J."/>
            <person name="Tettelin H."/>
            <person name="Glass J.I."/>
            <person name="Rusch D."/>
            <person name="Podicherti R."/>
            <person name="Tsui H.-C.T."/>
            <person name="Winkler M.E."/>
        </authorList>
    </citation>
    <scope>NUCLEOTIDE SEQUENCE</scope>
</reference>
<dbReference type="AlphaFoldDB" id="A0A382GXL1"/>
<dbReference type="EMBL" id="UINC01057769">
    <property type="protein sequence ID" value="SVB79293.1"/>
    <property type="molecule type" value="Genomic_DNA"/>
</dbReference>
<name>A0A382GXL1_9ZZZZ</name>
<accession>A0A382GXL1</accession>
<gene>
    <name evidence="1" type="ORF">METZ01_LOCUS232147</name>
</gene>
<organism evidence="1">
    <name type="scientific">marine metagenome</name>
    <dbReference type="NCBI Taxonomy" id="408172"/>
    <lineage>
        <taxon>unclassified sequences</taxon>
        <taxon>metagenomes</taxon>
        <taxon>ecological metagenomes</taxon>
    </lineage>
</organism>
<feature type="non-terminal residue" evidence="1">
    <location>
        <position position="38"/>
    </location>
</feature>
<proteinExistence type="predicted"/>